<reference evidence="3 4" key="1">
    <citation type="submission" date="2020-05" db="EMBL/GenBank/DDBJ databases">
        <title>Complete genome sequence of of a novel Thermoleptolyngbya strain isolated from hot springs of Ganzi, Sichuan China.</title>
        <authorList>
            <person name="Tang J."/>
            <person name="Daroch M."/>
            <person name="Li L."/>
            <person name="Waleron K."/>
            <person name="Waleron M."/>
            <person name="Waleron M."/>
        </authorList>
    </citation>
    <scope>NUCLEOTIDE SEQUENCE [LARGE SCALE GENOMIC DNA]</scope>
    <source>
        <strain evidence="3 4">PKUAC-SCTA183</strain>
    </source>
</reference>
<dbReference type="GO" id="GO:0006508">
    <property type="term" value="P:proteolysis"/>
    <property type="evidence" value="ECO:0007669"/>
    <property type="project" value="InterPro"/>
</dbReference>
<gene>
    <name evidence="3" type="ORF">HPC62_16430</name>
</gene>
<feature type="transmembrane region" description="Helical" evidence="1">
    <location>
        <begin position="104"/>
        <end position="127"/>
    </location>
</feature>
<dbReference type="GO" id="GO:0005524">
    <property type="term" value="F:ATP binding"/>
    <property type="evidence" value="ECO:0007669"/>
    <property type="project" value="InterPro"/>
</dbReference>
<dbReference type="Gene3D" id="1.10.101.10">
    <property type="entry name" value="PGBD-like superfamily/PGBD"/>
    <property type="match status" value="1"/>
</dbReference>
<dbReference type="PROSITE" id="PS50990">
    <property type="entry name" value="PEPTIDASE_C39"/>
    <property type="match status" value="1"/>
</dbReference>
<dbReference type="Gene3D" id="3.90.70.10">
    <property type="entry name" value="Cysteine proteinases"/>
    <property type="match status" value="1"/>
</dbReference>
<dbReference type="GO" id="GO:0016020">
    <property type="term" value="C:membrane"/>
    <property type="evidence" value="ECO:0007669"/>
    <property type="project" value="InterPro"/>
</dbReference>
<dbReference type="Proteomes" id="UP000505210">
    <property type="component" value="Chromosome"/>
</dbReference>
<keyword evidence="1" id="KW-0812">Transmembrane</keyword>
<keyword evidence="4" id="KW-1185">Reference proteome</keyword>
<dbReference type="InterPro" id="IPR036366">
    <property type="entry name" value="PGBDSf"/>
</dbReference>
<protein>
    <recommendedName>
        <fullName evidence="2">Peptidase C39 domain-containing protein</fullName>
    </recommendedName>
</protein>
<sequence>MGIASTILLGGLAFWWGIRFGRLLLRKGATANDLFKGKTSVSLAFLGIYIALLLLALYIPQWQWLPLAWRVSGMQVSWAAMRIILLGICGVAFVVSWHTRRLQVIAVVLIGLIGLGSFTAAEAYLLAPIYSTLDDNLRPNGVFQQTSTSSCAPAAMATVLRRWGLEETESSVAKLAGTSRLGTSMPQLITAAHQLKMDGLEITGATWEQMQRVNRPGVLASWLFNRGGRRSPHAIALLSLSDDTATIADPAWGRIYRLNRQQFQRIWRREYVPFFRPEEVVLSAAQVRDYLTRLGYLNPSSAIANDTIDHATNHATINAALRRFQQSAGLSVTGTLDAKTALMLSGPFLTEGPSLKDEIQG</sequence>
<dbReference type="InterPro" id="IPR036365">
    <property type="entry name" value="PGBD-like_sf"/>
</dbReference>
<dbReference type="InterPro" id="IPR002477">
    <property type="entry name" value="Peptidoglycan-bd-like"/>
</dbReference>
<keyword evidence="1" id="KW-1133">Transmembrane helix</keyword>
<proteinExistence type="predicted"/>
<dbReference type="AlphaFoldDB" id="A0A6M8BKC7"/>
<evidence type="ECO:0000313" key="4">
    <source>
        <dbReference type="Proteomes" id="UP000505210"/>
    </source>
</evidence>
<feature type="domain" description="Peptidase C39" evidence="2">
    <location>
        <begin position="145"/>
        <end position="274"/>
    </location>
</feature>
<dbReference type="Pfam" id="PF03412">
    <property type="entry name" value="Peptidase_C39"/>
    <property type="match status" value="1"/>
</dbReference>
<evidence type="ECO:0000256" key="1">
    <source>
        <dbReference type="SAM" id="Phobius"/>
    </source>
</evidence>
<feature type="transmembrane region" description="Helical" evidence="1">
    <location>
        <begin position="79"/>
        <end position="97"/>
    </location>
</feature>
<organism evidence="3 4">
    <name type="scientific">Thermoleptolyngbya sichuanensis A183</name>
    <dbReference type="NCBI Taxonomy" id="2737172"/>
    <lineage>
        <taxon>Bacteria</taxon>
        <taxon>Bacillati</taxon>
        <taxon>Cyanobacteriota</taxon>
        <taxon>Cyanophyceae</taxon>
        <taxon>Oculatellales</taxon>
        <taxon>Oculatellaceae</taxon>
        <taxon>Thermoleptolyngbya</taxon>
        <taxon>Thermoleptolyngbya sichuanensis</taxon>
    </lineage>
</organism>
<dbReference type="KEGG" id="theu:HPC62_16430"/>
<dbReference type="SUPFAM" id="SSF47090">
    <property type="entry name" value="PGBD-like"/>
    <property type="match status" value="1"/>
</dbReference>
<evidence type="ECO:0000313" key="3">
    <source>
        <dbReference type="EMBL" id="QKD85006.1"/>
    </source>
</evidence>
<accession>A0A6M8BKC7</accession>
<feature type="transmembrane region" description="Helical" evidence="1">
    <location>
        <begin position="37"/>
        <end position="59"/>
    </location>
</feature>
<feature type="transmembrane region" description="Helical" evidence="1">
    <location>
        <begin position="6"/>
        <end position="25"/>
    </location>
</feature>
<name>A0A6M8BKC7_9CYAN</name>
<evidence type="ECO:0000259" key="2">
    <source>
        <dbReference type="PROSITE" id="PS50990"/>
    </source>
</evidence>
<dbReference type="EMBL" id="CP053661">
    <property type="protein sequence ID" value="QKD85006.1"/>
    <property type="molecule type" value="Genomic_DNA"/>
</dbReference>
<keyword evidence="1" id="KW-0472">Membrane</keyword>
<dbReference type="Pfam" id="PF01471">
    <property type="entry name" value="PG_binding_1"/>
    <property type="match status" value="1"/>
</dbReference>
<dbReference type="InterPro" id="IPR005074">
    <property type="entry name" value="Peptidase_C39"/>
</dbReference>
<dbReference type="GO" id="GO:0008233">
    <property type="term" value="F:peptidase activity"/>
    <property type="evidence" value="ECO:0007669"/>
    <property type="project" value="InterPro"/>
</dbReference>